<dbReference type="Pfam" id="PF06045">
    <property type="entry name" value="Rhamnogal_lyase"/>
    <property type="match status" value="1"/>
</dbReference>
<dbReference type="InterPro" id="IPR051850">
    <property type="entry name" value="Polysacch_Lyase_4"/>
</dbReference>
<keyword evidence="4" id="KW-1185">Reference proteome</keyword>
<dbReference type="InterPro" id="IPR029411">
    <property type="entry name" value="RG-lyase_III"/>
</dbReference>
<dbReference type="AlphaFoldDB" id="A0A6A3D055"/>
<dbReference type="InterPro" id="IPR011013">
    <property type="entry name" value="Gal_mutarotase_sf_dom"/>
</dbReference>
<dbReference type="GO" id="GO:0030246">
    <property type="term" value="F:carbohydrate binding"/>
    <property type="evidence" value="ECO:0007669"/>
    <property type="project" value="InterPro"/>
</dbReference>
<name>A0A6A3D055_HIBSY</name>
<protein>
    <submittedName>
        <fullName evidence="3">Cinnamyl alcohol dehydrogenase 6</fullName>
    </submittedName>
</protein>
<dbReference type="Pfam" id="PF25597">
    <property type="entry name" value="SH3_retrovirus"/>
    <property type="match status" value="1"/>
</dbReference>
<dbReference type="InterPro" id="IPR008979">
    <property type="entry name" value="Galactose-bd-like_sf"/>
</dbReference>
<dbReference type="EMBL" id="VEPZ02000131">
    <property type="protein sequence ID" value="KAE8732872.1"/>
    <property type="molecule type" value="Genomic_DNA"/>
</dbReference>
<dbReference type="SUPFAM" id="SSF74650">
    <property type="entry name" value="Galactose mutarotase-like"/>
    <property type="match status" value="1"/>
</dbReference>
<dbReference type="InterPro" id="IPR057670">
    <property type="entry name" value="SH3_retrovirus"/>
</dbReference>
<dbReference type="Pfam" id="PF14683">
    <property type="entry name" value="CBM-like"/>
    <property type="match status" value="1"/>
</dbReference>
<sequence>MVSTDHCVVLCACCAEIPTNRKIFNGGENRHHRVGLRVTDNHVIIRNGIVDVTIENPSGFLIGIRYNGMDTVLDGRHRNDDRGYWDIFSDHCPMDKLVTEHFETLAFKEAVVLTNPSDPQLKGEVDDKYQYSIENNDNKLHGWISDDDAVGFWIITPSSEFRAGGPHKQGLTSHPGATSLCMLVTAHYAKKDFETRCHNRNKITLGTLRYDPPRNGPMLWEIGIPDCTASEFFIPEPDPMPVNSLCLDETDKYRQYGLWDRYLEIYRHNDLVYTIGTSNNSRDWFFAHVPRNLGNDTFRPTTWQIKGKDLLGVARDPEGFATYKASVAGGGRLGRITAASGMNHTIMFSGRSHPYWLTTSGSGTQGKALKMIAYMSRVIETMDESQRRQGLGSEISYPNLGIRRHAQDNTTEWCCGMDEQIFGCPAYVHVPADERSKHDAKSKECIFVGNKIGVKGFKFGDPVAKKIVISRGVVFNEQPMLQLKKDTKVVDFKQFPADKIETSQPTSGGSTTVDLQDYSLARDRVRRTNIKPPNILGFENLVSFALTVSSDDPITFHGAITSQENDKWMAAMVEEMESLNYNRTWELVRLPEGKNPIGYK</sequence>
<proteinExistence type="predicted"/>
<dbReference type="GO" id="GO:0003824">
    <property type="term" value="F:catalytic activity"/>
    <property type="evidence" value="ECO:0007669"/>
    <property type="project" value="InterPro"/>
</dbReference>
<dbReference type="Gene3D" id="2.70.98.10">
    <property type="match status" value="1"/>
</dbReference>
<evidence type="ECO:0000313" key="3">
    <source>
        <dbReference type="EMBL" id="KAE8732872.1"/>
    </source>
</evidence>
<dbReference type="InterPro" id="IPR010325">
    <property type="entry name" value="Rhamnogal_lyase"/>
</dbReference>
<gene>
    <name evidence="3" type="ORF">F3Y22_tig00001707pilonHSYRG00008</name>
</gene>
<dbReference type="PANTHER" id="PTHR32018:SF6">
    <property type="entry name" value="RHAMNOGALACTURONAN ENDOLYASE"/>
    <property type="match status" value="1"/>
</dbReference>
<dbReference type="GO" id="GO:0005975">
    <property type="term" value="P:carbohydrate metabolic process"/>
    <property type="evidence" value="ECO:0007669"/>
    <property type="project" value="InterPro"/>
</dbReference>
<reference evidence="3" key="1">
    <citation type="submission" date="2019-09" db="EMBL/GenBank/DDBJ databases">
        <title>Draft genome information of white flower Hibiscus syriacus.</title>
        <authorList>
            <person name="Kim Y.-M."/>
        </authorList>
    </citation>
    <scope>NUCLEOTIDE SEQUENCE [LARGE SCALE GENOMIC DNA]</scope>
    <source>
        <strain evidence="3">YM2019G1</strain>
    </source>
</reference>
<accession>A0A6A3D055</accession>
<feature type="domain" description="Retroviral polymerase SH3-like" evidence="2">
    <location>
        <begin position="424"/>
        <end position="486"/>
    </location>
</feature>
<organism evidence="3 4">
    <name type="scientific">Hibiscus syriacus</name>
    <name type="common">Rose of Sharon</name>
    <dbReference type="NCBI Taxonomy" id="106335"/>
    <lineage>
        <taxon>Eukaryota</taxon>
        <taxon>Viridiplantae</taxon>
        <taxon>Streptophyta</taxon>
        <taxon>Embryophyta</taxon>
        <taxon>Tracheophyta</taxon>
        <taxon>Spermatophyta</taxon>
        <taxon>Magnoliopsida</taxon>
        <taxon>eudicotyledons</taxon>
        <taxon>Gunneridae</taxon>
        <taxon>Pentapetalae</taxon>
        <taxon>rosids</taxon>
        <taxon>malvids</taxon>
        <taxon>Malvales</taxon>
        <taxon>Malvaceae</taxon>
        <taxon>Malvoideae</taxon>
        <taxon>Hibiscus</taxon>
    </lineage>
</organism>
<dbReference type="PANTHER" id="PTHR32018">
    <property type="entry name" value="RHAMNOGALACTURONATE LYASE FAMILY PROTEIN"/>
    <property type="match status" value="1"/>
</dbReference>
<feature type="domain" description="Rhamnogalacturonan lyase" evidence="1">
    <location>
        <begin position="219"/>
        <end position="306"/>
    </location>
</feature>
<comment type="caution">
    <text evidence="3">The sequence shown here is derived from an EMBL/GenBank/DDBJ whole genome shotgun (WGS) entry which is preliminary data.</text>
</comment>
<dbReference type="SUPFAM" id="SSF49785">
    <property type="entry name" value="Galactose-binding domain-like"/>
    <property type="match status" value="1"/>
</dbReference>
<dbReference type="Proteomes" id="UP000436088">
    <property type="component" value="Unassembled WGS sequence"/>
</dbReference>
<evidence type="ECO:0000259" key="2">
    <source>
        <dbReference type="Pfam" id="PF25597"/>
    </source>
</evidence>
<evidence type="ECO:0000313" key="4">
    <source>
        <dbReference type="Proteomes" id="UP000436088"/>
    </source>
</evidence>
<evidence type="ECO:0000259" key="1">
    <source>
        <dbReference type="Pfam" id="PF14683"/>
    </source>
</evidence>
<dbReference type="InterPro" id="IPR014718">
    <property type="entry name" value="GH-type_carb-bd"/>
</dbReference>